<dbReference type="RefSeq" id="XP_004831242.1">
    <property type="nucleotide sequence ID" value="XM_004831185.1"/>
</dbReference>
<name>L0B2X6_THEEQ</name>
<organism evidence="1 2">
    <name type="scientific">Theileria equi strain WA</name>
    <dbReference type="NCBI Taxonomy" id="1537102"/>
    <lineage>
        <taxon>Eukaryota</taxon>
        <taxon>Sar</taxon>
        <taxon>Alveolata</taxon>
        <taxon>Apicomplexa</taxon>
        <taxon>Aconoidasida</taxon>
        <taxon>Piroplasmida</taxon>
        <taxon>Theileriidae</taxon>
        <taxon>Theileria</taxon>
    </lineage>
</organism>
<evidence type="ECO:0000313" key="1">
    <source>
        <dbReference type="EMBL" id="AFZ81576.1"/>
    </source>
</evidence>
<dbReference type="VEuPathDB" id="PiroplasmaDB:BEWA_009900"/>
<evidence type="ECO:0000313" key="2">
    <source>
        <dbReference type="Proteomes" id="UP000031512"/>
    </source>
</evidence>
<reference evidence="1 2" key="1">
    <citation type="journal article" date="2012" name="BMC Genomics">
        <title>Comparative genomic analysis and phylogenetic position of Theileria equi.</title>
        <authorList>
            <person name="Kappmeyer L.S."/>
            <person name="Thiagarajan M."/>
            <person name="Herndon D.R."/>
            <person name="Ramsay J.D."/>
            <person name="Caler E."/>
            <person name="Djikeng A."/>
            <person name="Gillespie J.J."/>
            <person name="Lau A.O."/>
            <person name="Roalson E.H."/>
            <person name="Silva J.C."/>
            <person name="Silva M.G."/>
            <person name="Suarez C.E."/>
            <person name="Ueti M.W."/>
            <person name="Nene V.M."/>
            <person name="Mealey R.H."/>
            <person name="Knowles D.P."/>
            <person name="Brayton K.A."/>
        </authorList>
    </citation>
    <scope>NUCLEOTIDE SEQUENCE [LARGE SCALE GENOMIC DNA]</scope>
    <source>
        <strain evidence="1 2">WA</strain>
    </source>
</reference>
<dbReference type="AlphaFoldDB" id="L0B2X6"/>
<accession>L0B2X6</accession>
<dbReference type="KEGG" id="beq:BEWA_009900"/>
<dbReference type="Proteomes" id="UP000031512">
    <property type="component" value="Chromosome 3"/>
</dbReference>
<keyword evidence="2" id="KW-1185">Reference proteome</keyword>
<dbReference type="OrthoDB" id="449286at2759"/>
<proteinExistence type="predicted"/>
<dbReference type="EMBL" id="CP001670">
    <property type="protein sequence ID" value="AFZ81576.1"/>
    <property type="molecule type" value="Genomic_DNA"/>
</dbReference>
<sequence>MIRNTLSRSFSLLRCAKSDTIRVNSLQQKGFLIENLPKSMLISNDILVQTFSRCGVEILSDEIHIMRNRFGHPLGRAMILTERISSPNFDFKFGNSATNDKNERINGKLLQFHNITLKNIQQLLIDNLPQETRVYACDEHEVKCFVEQCERYLTLSEDLRRLSRPEFFYSVVTVTGIPKSYGRSELSHTIYKHTTVLVNPSDIVFRFKHNGEQDSVAWVLCKNDTDVKKIIAKLQEVPVAKRYQYGSLMGASFLYSSRSSLFISHPSIDYILSKSKYQVFTVGWHSDVDEKELIYLTNSLKLFPKSVKLLKVPSNDGITEVCAFLECDRMRNTKKLMVRLQMIKRRWNIPETSPFFAYPKMADVNFKSHDGLYEYNDESFYSDLDEPVEY</sequence>
<dbReference type="STRING" id="1537102.L0B2X6"/>
<dbReference type="GeneID" id="15806438"/>
<protein>
    <submittedName>
        <fullName evidence="1">Uncharacterized protein</fullName>
    </submittedName>
</protein>
<gene>
    <name evidence="1" type="ORF">BEWA_009900</name>
</gene>
<dbReference type="eggNOG" id="ENOG502SNRM">
    <property type="taxonomic scope" value="Eukaryota"/>
</dbReference>